<dbReference type="Pfam" id="PF03478">
    <property type="entry name" value="Beta-prop_KIB1-4"/>
    <property type="match status" value="1"/>
</dbReference>
<dbReference type="InterPro" id="IPR050942">
    <property type="entry name" value="F-box_BR-signaling"/>
</dbReference>
<keyword evidence="3" id="KW-1185">Reference proteome</keyword>
<gene>
    <name evidence="2" type="ORF">AQUCO_00700260v1</name>
</gene>
<sequence>MADWLQLSNDLLSIIGMFCSLPPFPKPPYLILSEPQLLKSEESAHQKRFTGSKGNWLITVDKSRMIQLLNPFSRVQIDLPSQYAFDYYFDEDYFEGHPESKQRIDISRDCFLKKVILSSTPSEFSTGSKRSSSKDCIAMACHYYHKGMAIARPGDASWTTVETPIKDYVDDAIFLKGQFYCITGTGILMVCDVRDGLPTPKATELAEKFLTTLNNYQEKYLVEWNGELLLVFKIFLNLLFPNHNDGEEEEEEEEVEEDTKLQEYKTEKFEVFKFDFTNKKWEEVNSLGEYCLFLGFNTSVSILACDYPGCLQENCIYFTDDITFGCRDRRSPVGFDMGVFNLEDKSIQPHYKGISTCYYSPPLWMIPTPF</sequence>
<protein>
    <recommendedName>
        <fullName evidence="1">KIB1-4 beta-propeller domain-containing protein</fullName>
    </recommendedName>
</protein>
<dbReference type="PANTHER" id="PTHR44259">
    <property type="entry name" value="OS07G0183000 PROTEIN-RELATED"/>
    <property type="match status" value="1"/>
</dbReference>
<dbReference type="FunCoup" id="A0A2G5EJ91">
    <property type="interactions" value="271"/>
</dbReference>
<evidence type="ECO:0000313" key="2">
    <source>
        <dbReference type="EMBL" id="PIA55813.1"/>
    </source>
</evidence>
<dbReference type="OrthoDB" id="642536at2759"/>
<organism evidence="2 3">
    <name type="scientific">Aquilegia coerulea</name>
    <name type="common">Rocky mountain columbine</name>
    <dbReference type="NCBI Taxonomy" id="218851"/>
    <lineage>
        <taxon>Eukaryota</taxon>
        <taxon>Viridiplantae</taxon>
        <taxon>Streptophyta</taxon>
        <taxon>Embryophyta</taxon>
        <taxon>Tracheophyta</taxon>
        <taxon>Spermatophyta</taxon>
        <taxon>Magnoliopsida</taxon>
        <taxon>Ranunculales</taxon>
        <taxon>Ranunculaceae</taxon>
        <taxon>Thalictroideae</taxon>
        <taxon>Aquilegia</taxon>
    </lineage>
</organism>
<dbReference type="PANTHER" id="PTHR44259:SF114">
    <property type="entry name" value="OS06G0707300 PROTEIN"/>
    <property type="match status" value="1"/>
</dbReference>
<dbReference type="EMBL" id="KZ305024">
    <property type="protein sequence ID" value="PIA55813.1"/>
    <property type="molecule type" value="Genomic_DNA"/>
</dbReference>
<evidence type="ECO:0000313" key="3">
    <source>
        <dbReference type="Proteomes" id="UP000230069"/>
    </source>
</evidence>
<accession>A0A2G5EJ91</accession>
<dbReference type="STRING" id="218851.A0A2G5EJ91"/>
<proteinExistence type="predicted"/>
<dbReference type="AlphaFoldDB" id="A0A2G5EJ91"/>
<name>A0A2G5EJ91_AQUCA</name>
<feature type="domain" description="KIB1-4 beta-propeller" evidence="1">
    <location>
        <begin position="42"/>
        <end position="341"/>
    </location>
</feature>
<dbReference type="Proteomes" id="UP000230069">
    <property type="component" value="Unassembled WGS sequence"/>
</dbReference>
<dbReference type="InterPro" id="IPR005174">
    <property type="entry name" value="KIB1-4_b-propeller"/>
</dbReference>
<dbReference type="InParanoid" id="A0A2G5EJ91"/>
<reference evidence="2 3" key="1">
    <citation type="submission" date="2017-09" db="EMBL/GenBank/DDBJ databases">
        <title>WGS assembly of Aquilegia coerulea Goldsmith.</title>
        <authorList>
            <person name="Hodges S."/>
            <person name="Kramer E."/>
            <person name="Nordborg M."/>
            <person name="Tomkins J."/>
            <person name="Borevitz J."/>
            <person name="Derieg N."/>
            <person name="Yan J."/>
            <person name="Mihaltcheva S."/>
            <person name="Hayes R.D."/>
            <person name="Rokhsar D."/>
        </authorList>
    </citation>
    <scope>NUCLEOTIDE SEQUENCE [LARGE SCALE GENOMIC DNA]</scope>
    <source>
        <strain evidence="3">cv. Goldsmith</strain>
    </source>
</reference>
<evidence type="ECO:0000259" key="1">
    <source>
        <dbReference type="Pfam" id="PF03478"/>
    </source>
</evidence>